<dbReference type="PROSITE" id="PS00383">
    <property type="entry name" value="TYR_PHOSPHATASE_1"/>
    <property type="match status" value="1"/>
</dbReference>
<name>A0A811L684_9BILA</name>
<dbReference type="AlphaFoldDB" id="A0A811L684"/>
<feature type="domain" description="Tyrosine-protein phosphatase" evidence="2">
    <location>
        <begin position="85"/>
        <end position="342"/>
    </location>
</feature>
<accession>A0A811L684</accession>
<dbReference type="InterPro" id="IPR000387">
    <property type="entry name" value="Tyr_Pase_dom"/>
</dbReference>
<protein>
    <submittedName>
        <fullName evidence="4">Uncharacterized protein</fullName>
    </submittedName>
</protein>
<dbReference type="OrthoDB" id="6058203at2759"/>
<dbReference type="EMBL" id="CAJFDH010000005">
    <property type="protein sequence ID" value="CAD5223792.1"/>
    <property type="molecule type" value="Genomic_DNA"/>
</dbReference>
<dbReference type="SUPFAM" id="SSF52799">
    <property type="entry name" value="(Phosphotyrosine protein) phosphatases II"/>
    <property type="match status" value="1"/>
</dbReference>
<feature type="compositionally biased region" description="Basic residues" evidence="1">
    <location>
        <begin position="1"/>
        <end position="13"/>
    </location>
</feature>
<dbReference type="GO" id="GO:0004725">
    <property type="term" value="F:protein tyrosine phosphatase activity"/>
    <property type="evidence" value="ECO:0007669"/>
    <property type="project" value="InterPro"/>
</dbReference>
<proteinExistence type="predicted"/>
<sequence length="372" mass="42607">MKKKRTVRNRSRGLRTQTISREEPTTLDQESEERSSYRPASKYQAPGEVSTPAQATPKPKPCEPEIQNHLLAFLERLMKSNIEGLKKEYAELKAYVPPQHSHAICSANRSRNRYSDQYCYDHSRVKLTYNVPPETDYIHANVIQFKEVGHPIILTQGPLPDTVGDFWRMIYQEKCAGIIMLCKTVELKKVKCEQYYPEAVGGVSTYNTLTVKNAATVLEDPHFKIIKLEIGKNGTPFKAEHSTKLYIWKDWQDKFVPRTCVSVLRMLRTVNSDAKTNPVVVHCSAGVGRTGTVVALAAIMQKIYAKQPFNVFETVKELRGRRYNAVQTDLQYIYIHRVLCDYIKIKIPEKTAQVGLFINEYNAYLMTQKPPT</sequence>
<dbReference type="InterPro" id="IPR016130">
    <property type="entry name" value="Tyr_Pase_AS"/>
</dbReference>
<comment type="caution">
    <text evidence="4">The sequence shown here is derived from an EMBL/GenBank/DDBJ whole genome shotgun (WGS) entry which is preliminary data.</text>
</comment>
<dbReference type="PANTHER" id="PTHR46163">
    <property type="entry name" value="TYROSINE-PROTEIN PHOSPHATASE-RELATED"/>
    <property type="match status" value="1"/>
</dbReference>
<dbReference type="EMBL" id="CAJFCW020000005">
    <property type="protein sequence ID" value="CAG9118807.1"/>
    <property type="molecule type" value="Genomic_DNA"/>
</dbReference>
<feature type="region of interest" description="Disordered" evidence="1">
    <location>
        <begin position="1"/>
        <end position="61"/>
    </location>
</feature>
<dbReference type="PRINTS" id="PR00700">
    <property type="entry name" value="PRTYPHPHTASE"/>
</dbReference>
<dbReference type="Proteomes" id="UP000783686">
    <property type="component" value="Unassembled WGS sequence"/>
</dbReference>
<dbReference type="InterPro" id="IPR029021">
    <property type="entry name" value="Prot-tyrosine_phosphatase-like"/>
</dbReference>
<keyword evidence="5" id="KW-1185">Reference proteome</keyword>
<evidence type="ECO:0000259" key="2">
    <source>
        <dbReference type="PROSITE" id="PS50055"/>
    </source>
</evidence>
<dbReference type="InterPro" id="IPR000242">
    <property type="entry name" value="PTP_cat"/>
</dbReference>
<dbReference type="Gene3D" id="3.90.190.10">
    <property type="entry name" value="Protein tyrosine phosphatase superfamily"/>
    <property type="match status" value="1"/>
</dbReference>
<dbReference type="PROSITE" id="PS50055">
    <property type="entry name" value="TYR_PHOSPHATASE_PTP"/>
    <property type="match status" value="1"/>
</dbReference>
<evidence type="ECO:0000256" key="1">
    <source>
        <dbReference type="SAM" id="MobiDB-lite"/>
    </source>
</evidence>
<feature type="domain" description="Tyrosine specific protein phosphatases" evidence="3">
    <location>
        <begin position="261"/>
        <end position="333"/>
    </location>
</feature>
<dbReference type="Proteomes" id="UP000614601">
    <property type="component" value="Unassembled WGS sequence"/>
</dbReference>
<dbReference type="PROSITE" id="PS50056">
    <property type="entry name" value="TYR_PHOSPHATASE_2"/>
    <property type="match status" value="1"/>
</dbReference>
<evidence type="ECO:0000259" key="3">
    <source>
        <dbReference type="PROSITE" id="PS50056"/>
    </source>
</evidence>
<dbReference type="SMART" id="SM00404">
    <property type="entry name" value="PTPc_motif"/>
    <property type="match status" value="1"/>
</dbReference>
<dbReference type="InterPro" id="IPR003595">
    <property type="entry name" value="Tyr_Pase_cat"/>
</dbReference>
<evidence type="ECO:0000313" key="5">
    <source>
        <dbReference type="Proteomes" id="UP000614601"/>
    </source>
</evidence>
<gene>
    <name evidence="4" type="ORF">BOKJ2_LOCUS10562</name>
</gene>
<dbReference type="SMART" id="SM00194">
    <property type="entry name" value="PTPc"/>
    <property type="match status" value="1"/>
</dbReference>
<organism evidence="4 5">
    <name type="scientific">Bursaphelenchus okinawaensis</name>
    <dbReference type="NCBI Taxonomy" id="465554"/>
    <lineage>
        <taxon>Eukaryota</taxon>
        <taxon>Metazoa</taxon>
        <taxon>Ecdysozoa</taxon>
        <taxon>Nematoda</taxon>
        <taxon>Chromadorea</taxon>
        <taxon>Rhabditida</taxon>
        <taxon>Tylenchina</taxon>
        <taxon>Tylenchomorpha</taxon>
        <taxon>Aphelenchoidea</taxon>
        <taxon>Aphelenchoididae</taxon>
        <taxon>Bursaphelenchus</taxon>
    </lineage>
</organism>
<evidence type="ECO:0000313" key="4">
    <source>
        <dbReference type="EMBL" id="CAD5223792.1"/>
    </source>
</evidence>
<dbReference type="InterPro" id="IPR052782">
    <property type="entry name" value="Oocyte-zygote_transition_reg"/>
</dbReference>
<dbReference type="Pfam" id="PF00102">
    <property type="entry name" value="Y_phosphatase"/>
    <property type="match status" value="1"/>
</dbReference>
<reference evidence="4" key="1">
    <citation type="submission" date="2020-09" db="EMBL/GenBank/DDBJ databases">
        <authorList>
            <person name="Kikuchi T."/>
        </authorList>
    </citation>
    <scope>NUCLEOTIDE SEQUENCE</scope>
    <source>
        <strain evidence="4">SH1</strain>
    </source>
</reference>
<dbReference type="CDD" id="cd00047">
    <property type="entry name" value="PTPc"/>
    <property type="match status" value="1"/>
</dbReference>